<organism evidence="2 3">
    <name type="scientific">Panicum virgatum</name>
    <name type="common">Blackwell switchgrass</name>
    <dbReference type="NCBI Taxonomy" id="38727"/>
    <lineage>
        <taxon>Eukaryota</taxon>
        <taxon>Viridiplantae</taxon>
        <taxon>Streptophyta</taxon>
        <taxon>Embryophyta</taxon>
        <taxon>Tracheophyta</taxon>
        <taxon>Spermatophyta</taxon>
        <taxon>Magnoliopsida</taxon>
        <taxon>Liliopsida</taxon>
        <taxon>Poales</taxon>
        <taxon>Poaceae</taxon>
        <taxon>PACMAD clade</taxon>
        <taxon>Panicoideae</taxon>
        <taxon>Panicodae</taxon>
        <taxon>Paniceae</taxon>
        <taxon>Panicinae</taxon>
        <taxon>Panicum</taxon>
        <taxon>Panicum sect. Hiantes</taxon>
    </lineage>
</organism>
<feature type="region of interest" description="Disordered" evidence="1">
    <location>
        <begin position="59"/>
        <end position="120"/>
    </location>
</feature>
<dbReference type="Proteomes" id="UP000823388">
    <property type="component" value="Chromosome 2K"/>
</dbReference>
<gene>
    <name evidence="2" type="ORF">PVAP13_2KG478505</name>
</gene>
<accession>A0A8T0WFJ2</accession>
<comment type="caution">
    <text evidence="2">The sequence shown here is derived from an EMBL/GenBank/DDBJ whole genome shotgun (WGS) entry which is preliminary data.</text>
</comment>
<evidence type="ECO:0000313" key="2">
    <source>
        <dbReference type="EMBL" id="KAG2645968.1"/>
    </source>
</evidence>
<keyword evidence="3" id="KW-1185">Reference proteome</keyword>
<proteinExistence type="predicted"/>
<dbReference type="EMBL" id="CM029039">
    <property type="protein sequence ID" value="KAG2645968.1"/>
    <property type="molecule type" value="Genomic_DNA"/>
</dbReference>
<reference evidence="2 3" key="1">
    <citation type="submission" date="2020-05" db="EMBL/GenBank/DDBJ databases">
        <title>WGS assembly of Panicum virgatum.</title>
        <authorList>
            <person name="Lovell J.T."/>
            <person name="Jenkins J."/>
            <person name="Shu S."/>
            <person name="Juenger T.E."/>
            <person name="Schmutz J."/>
        </authorList>
    </citation>
    <scope>NUCLEOTIDE SEQUENCE [LARGE SCALE GENOMIC DNA]</scope>
    <source>
        <strain evidence="3">cv. AP13</strain>
    </source>
</reference>
<feature type="compositionally biased region" description="Pro residues" evidence="1">
    <location>
        <begin position="59"/>
        <end position="74"/>
    </location>
</feature>
<dbReference type="AlphaFoldDB" id="A0A8T0WFJ2"/>
<evidence type="ECO:0000256" key="1">
    <source>
        <dbReference type="SAM" id="MobiDB-lite"/>
    </source>
</evidence>
<name>A0A8T0WFJ2_PANVG</name>
<sequence>MAYARFAARRLRPGLHRLAALLPVLTFLPLPPLVFRALHPRPTRHLHLLLPRLGRRVPAPAPRLRPGPAPPVPPAAGLHLRCHAPSHTAGPQGGRGGRGAPEPRARRVRRHGREPLPGKKIDAPALHRLSLVFTIY</sequence>
<protein>
    <submittedName>
        <fullName evidence="2">Uncharacterized protein</fullName>
    </submittedName>
</protein>
<evidence type="ECO:0000313" key="3">
    <source>
        <dbReference type="Proteomes" id="UP000823388"/>
    </source>
</evidence>